<reference evidence="1 2" key="1">
    <citation type="submission" date="2023-02" db="EMBL/GenBank/DDBJ databases">
        <title>LHISI_Scaffold_Assembly.</title>
        <authorList>
            <person name="Stuart O.P."/>
            <person name="Cleave R."/>
            <person name="Magrath M.J.L."/>
            <person name="Mikheyev A.S."/>
        </authorList>
    </citation>
    <scope>NUCLEOTIDE SEQUENCE [LARGE SCALE GENOMIC DNA]</scope>
    <source>
        <strain evidence="1">Daus_M_001</strain>
        <tissue evidence="1">Leg muscle</tissue>
    </source>
</reference>
<keyword evidence="2" id="KW-1185">Reference proteome</keyword>
<gene>
    <name evidence="1" type="ORF">PR048_026706</name>
</gene>
<accession>A0ABQ9GM43</accession>
<protein>
    <recommendedName>
        <fullName evidence="3">Ribosomal protein S14</fullName>
    </recommendedName>
</protein>
<proteinExistence type="predicted"/>
<evidence type="ECO:0000313" key="2">
    <source>
        <dbReference type="Proteomes" id="UP001159363"/>
    </source>
</evidence>
<sequence>MNPSRVAKINRYMVNGHFQKVRPIVLENGLISQMSEKGSICGFGTRGKLMACANAMCSATARHYTFQRTAT</sequence>
<evidence type="ECO:0000313" key="1">
    <source>
        <dbReference type="EMBL" id="KAJ8873090.1"/>
    </source>
</evidence>
<name>A0ABQ9GM43_9NEOP</name>
<organism evidence="1 2">
    <name type="scientific">Dryococelus australis</name>
    <dbReference type="NCBI Taxonomy" id="614101"/>
    <lineage>
        <taxon>Eukaryota</taxon>
        <taxon>Metazoa</taxon>
        <taxon>Ecdysozoa</taxon>
        <taxon>Arthropoda</taxon>
        <taxon>Hexapoda</taxon>
        <taxon>Insecta</taxon>
        <taxon>Pterygota</taxon>
        <taxon>Neoptera</taxon>
        <taxon>Polyneoptera</taxon>
        <taxon>Phasmatodea</taxon>
        <taxon>Verophasmatodea</taxon>
        <taxon>Anareolatae</taxon>
        <taxon>Phasmatidae</taxon>
        <taxon>Eurycanthinae</taxon>
        <taxon>Dryococelus</taxon>
    </lineage>
</organism>
<comment type="caution">
    <text evidence="1">The sequence shown here is derived from an EMBL/GenBank/DDBJ whole genome shotgun (WGS) entry which is preliminary data.</text>
</comment>
<dbReference type="Proteomes" id="UP001159363">
    <property type="component" value="Chromosome 10"/>
</dbReference>
<evidence type="ECO:0008006" key="3">
    <source>
        <dbReference type="Google" id="ProtNLM"/>
    </source>
</evidence>
<dbReference type="EMBL" id="JARBHB010000011">
    <property type="protein sequence ID" value="KAJ8873090.1"/>
    <property type="molecule type" value="Genomic_DNA"/>
</dbReference>